<keyword evidence="1" id="KW-0472">Membrane</keyword>
<organism evidence="4 5">
    <name type="scientific">Heyndrickxia oleronia</name>
    <dbReference type="NCBI Taxonomy" id="38875"/>
    <lineage>
        <taxon>Bacteria</taxon>
        <taxon>Bacillati</taxon>
        <taxon>Bacillota</taxon>
        <taxon>Bacilli</taxon>
        <taxon>Bacillales</taxon>
        <taxon>Bacillaceae</taxon>
        <taxon>Heyndrickxia</taxon>
    </lineage>
</organism>
<name>A0A8E2I956_9BACI</name>
<dbReference type="InterPro" id="IPR009996">
    <property type="entry name" value="YycH"/>
</dbReference>
<keyword evidence="5" id="KW-1185">Reference proteome</keyword>
<dbReference type="Gene3D" id="3.10.450.310">
    <property type="match status" value="1"/>
</dbReference>
<dbReference type="CDD" id="cd15787">
    <property type="entry name" value="YycH_N"/>
    <property type="match status" value="1"/>
</dbReference>
<dbReference type="EMBL" id="JAROYP010000023">
    <property type="protein sequence ID" value="MDH5164095.1"/>
    <property type="molecule type" value="Genomic_DNA"/>
</dbReference>
<feature type="domain" description="Regulatory protein YycH" evidence="2">
    <location>
        <begin position="4"/>
        <end position="429"/>
    </location>
</feature>
<dbReference type="AlphaFoldDB" id="A0A8E2I956"/>
<evidence type="ECO:0000313" key="4">
    <source>
        <dbReference type="EMBL" id="OOP68250.1"/>
    </source>
</evidence>
<evidence type="ECO:0000256" key="1">
    <source>
        <dbReference type="SAM" id="Phobius"/>
    </source>
</evidence>
<dbReference type="Gene3D" id="3.30.310.160">
    <property type="entry name" value="YycH protein, domain 2"/>
    <property type="match status" value="1"/>
</dbReference>
<keyword evidence="1" id="KW-0812">Transmembrane</keyword>
<comment type="caution">
    <text evidence="4">The sequence shown here is derived from an EMBL/GenBank/DDBJ whole genome shotgun (WGS) entry which is preliminary data.</text>
</comment>
<feature type="transmembrane region" description="Helical" evidence="1">
    <location>
        <begin position="9"/>
        <end position="28"/>
    </location>
</feature>
<evidence type="ECO:0000313" key="5">
    <source>
        <dbReference type="Proteomes" id="UP000189761"/>
    </source>
</evidence>
<keyword evidence="1" id="KW-1133">Transmembrane helix</keyword>
<evidence type="ECO:0000259" key="2">
    <source>
        <dbReference type="Pfam" id="PF07435"/>
    </source>
</evidence>
<dbReference type="Proteomes" id="UP000189761">
    <property type="component" value="Unassembled WGS sequence"/>
</dbReference>
<dbReference type="Proteomes" id="UP001159179">
    <property type="component" value="Unassembled WGS sequence"/>
</dbReference>
<dbReference type="InterPro" id="IPR042274">
    <property type="entry name" value="YycH/YycI_2"/>
</dbReference>
<accession>A0A8E2I956</accession>
<protein>
    <submittedName>
        <fullName evidence="3">Two-component system activity regulator YycH</fullName>
    </submittedName>
</protein>
<evidence type="ECO:0000313" key="3">
    <source>
        <dbReference type="EMBL" id="MDH5164095.1"/>
    </source>
</evidence>
<dbReference type="Pfam" id="PF07435">
    <property type="entry name" value="YycH"/>
    <property type="match status" value="1"/>
</dbReference>
<proteinExistence type="predicted"/>
<gene>
    <name evidence="3" type="primary">yycH</name>
    <name evidence="4" type="ORF">BWZ43_11415</name>
    <name evidence="3" type="ORF">P5X88_24495</name>
</gene>
<reference evidence="3" key="2">
    <citation type="submission" date="2023-03" db="EMBL/GenBank/DDBJ databases">
        <title>Bacterial isolates from washroom surfaces on a university campus.</title>
        <authorList>
            <person name="Holman D.B."/>
            <person name="Gzyl K.E."/>
            <person name="Taheri A.E."/>
        </authorList>
    </citation>
    <scope>NUCLEOTIDE SEQUENCE</scope>
    <source>
        <strain evidence="3">RD03</strain>
    </source>
</reference>
<dbReference type="RefSeq" id="WP_078110207.1">
    <property type="nucleotide sequence ID" value="NZ_CP065424.1"/>
</dbReference>
<reference evidence="4 5" key="1">
    <citation type="submission" date="2017-01" db="EMBL/GenBank/DDBJ databases">
        <title>Draft genome sequence of Bacillus oleronius.</title>
        <authorList>
            <person name="Allam M."/>
        </authorList>
    </citation>
    <scope>NUCLEOTIDE SEQUENCE [LARGE SCALE GENOMIC DNA]</scope>
    <source>
        <strain evidence="4 5">DSM 9356</strain>
    </source>
</reference>
<dbReference type="EMBL" id="MTLA01000124">
    <property type="protein sequence ID" value="OOP68250.1"/>
    <property type="molecule type" value="Genomic_DNA"/>
</dbReference>
<sequence length="440" mass="51184">MKYETMKTVILVFLVGVSIYLTWTLWTFQVNYEEISNSEPVKEVVEPKEVKEIVQPNKLVFHENDHYVGTTNETEINRVMDEIAAWKFYDIGEAKAYRNNDINKVLYGPNKLIIEFPDLVPFELYKGVLRVSDREIPNEEFDKLVIDLSNPSQKVATAYFINTKDNANKVFSGSASYTSLQAFVNKIKNKNESYVPYDSYKVTNGRSLLLPKDSVKLNRNRYYWDKLDGDIIERYKNALFPDPKVVEKSLDGNNIGYNDGTSFLNAKTDLGTISFINPGEKTGNYHNGKDLIKRSIDFVNQNGGWNDDFRYFSKNQEKSQVIFRLFMNGIPVFNNNHLAEIVQSWGESQIYEYERPYIDEMGSLLMTDYQEVELPSASSVLESLLKDDKIDHKKIENILVGYQLDYDSINKILLFEPTWYYQYDGKWQPWDIKGEKYGLE</sequence>